<evidence type="ECO:0000256" key="2">
    <source>
        <dbReference type="ARBA" id="ARBA00006218"/>
    </source>
</evidence>
<dbReference type="PANTHER" id="PTHR20902">
    <property type="entry name" value="41-2 PROTEIN ANTIGEN-RELATED"/>
    <property type="match status" value="1"/>
</dbReference>
<keyword evidence="3 7" id="KW-0813">Transport</keyword>
<evidence type="ECO:0000313" key="9">
    <source>
        <dbReference type="Proteomes" id="UP000053237"/>
    </source>
</evidence>
<protein>
    <recommendedName>
        <fullName evidence="7">Trafficking protein particle complex subunit</fullName>
    </recommendedName>
</protein>
<dbReference type="GO" id="GO:1990071">
    <property type="term" value="C:TRAPPII protein complex"/>
    <property type="evidence" value="ECO:0007669"/>
    <property type="project" value="TreeGrafter"/>
</dbReference>
<gene>
    <name evidence="8" type="ORF">BN9_074310</name>
</gene>
<comment type="caution">
    <text evidence="8">The sequence shown here is derived from an EMBL/GenBank/DDBJ whole genome shotgun (WGS) entry which is preliminary data.</text>
</comment>
<keyword evidence="6 7" id="KW-0333">Golgi apparatus</keyword>
<organism evidence="8 9">
    <name type="scientific">Albugo candida</name>
    <dbReference type="NCBI Taxonomy" id="65357"/>
    <lineage>
        <taxon>Eukaryota</taxon>
        <taxon>Sar</taxon>
        <taxon>Stramenopiles</taxon>
        <taxon>Oomycota</taxon>
        <taxon>Peronosporomycetes</taxon>
        <taxon>Albuginales</taxon>
        <taxon>Albuginaceae</taxon>
        <taxon>Albugo</taxon>
    </lineage>
</organism>
<evidence type="ECO:0000313" key="8">
    <source>
        <dbReference type="EMBL" id="CCI46502.1"/>
    </source>
</evidence>
<dbReference type="GO" id="GO:0005783">
    <property type="term" value="C:endoplasmic reticulum"/>
    <property type="evidence" value="ECO:0007669"/>
    <property type="project" value="UniProtKB-SubCell"/>
</dbReference>
<proteinExistence type="inferred from homology"/>
<dbReference type="Pfam" id="PF04051">
    <property type="entry name" value="TRAPP"/>
    <property type="match status" value="1"/>
</dbReference>
<name>A0A024GJ22_9STRA</name>
<reference evidence="8 9" key="1">
    <citation type="submission" date="2012-05" db="EMBL/GenBank/DDBJ databases">
        <title>Recombination and specialization in a pathogen metapopulation.</title>
        <authorList>
            <person name="Gardiner A."/>
            <person name="Kemen E."/>
            <person name="Schultz-Larsen T."/>
            <person name="MacLean D."/>
            <person name="Van Oosterhout C."/>
            <person name="Jones J.D.G."/>
        </authorList>
    </citation>
    <scope>NUCLEOTIDE SEQUENCE [LARGE SCALE GENOMIC DNA]</scope>
    <source>
        <strain evidence="8 9">Ac Nc2</strain>
    </source>
</reference>
<dbReference type="Proteomes" id="UP000053237">
    <property type="component" value="Unassembled WGS sequence"/>
</dbReference>
<dbReference type="GO" id="GO:0006888">
    <property type="term" value="P:endoplasmic reticulum to Golgi vesicle-mediated transport"/>
    <property type="evidence" value="ECO:0007669"/>
    <property type="project" value="TreeGrafter"/>
</dbReference>
<dbReference type="PANTHER" id="PTHR20902:SF0">
    <property type="entry name" value="TRAFFICKING PROTEIN PARTICLE COMPLEX SUBUNIT 5"/>
    <property type="match status" value="1"/>
</dbReference>
<evidence type="ECO:0000256" key="7">
    <source>
        <dbReference type="PIRNR" id="PIRNR017479"/>
    </source>
</evidence>
<dbReference type="EMBL" id="CAIX01000128">
    <property type="protein sequence ID" value="CCI46502.1"/>
    <property type="molecule type" value="Genomic_DNA"/>
</dbReference>
<dbReference type="GO" id="GO:1990070">
    <property type="term" value="C:TRAPPI protein complex"/>
    <property type="evidence" value="ECO:0007669"/>
    <property type="project" value="TreeGrafter"/>
</dbReference>
<keyword evidence="9" id="KW-1185">Reference proteome</keyword>
<comment type="similarity">
    <text evidence="2 7">Belongs to the TRAPP small subunits family. BET3 subfamily.</text>
</comment>
<dbReference type="InterPro" id="IPR007194">
    <property type="entry name" value="TRAPP_component"/>
</dbReference>
<dbReference type="FunCoup" id="A0A024GJ22">
    <property type="interactions" value="128"/>
</dbReference>
<dbReference type="InterPro" id="IPR024096">
    <property type="entry name" value="NO_sig/Golgi_transp_ligand-bd"/>
</dbReference>
<dbReference type="GO" id="GO:1990072">
    <property type="term" value="C:TRAPPIII protein complex"/>
    <property type="evidence" value="ECO:0007669"/>
    <property type="project" value="TreeGrafter"/>
</dbReference>
<comment type="subcellular location">
    <subcellularLocation>
        <location evidence="1">Endoplasmic reticulum</location>
    </subcellularLocation>
    <subcellularLocation>
        <location evidence="7">Golgi apparatus</location>
        <location evidence="7">cis-Golgi network</location>
    </subcellularLocation>
</comment>
<dbReference type="AlphaFoldDB" id="A0A024GJ22"/>
<dbReference type="SUPFAM" id="SSF111126">
    <property type="entry name" value="Ligand-binding domain in the NO signalling and Golgi transport"/>
    <property type="match status" value="1"/>
</dbReference>
<dbReference type="STRING" id="65357.A0A024GJ22"/>
<evidence type="ECO:0000256" key="6">
    <source>
        <dbReference type="ARBA" id="ARBA00023034"/>
    </source>
</evidence>
<dbReference type="InParanoid" id="A0A024GJ22"/>
<sequence length="198" mass="22478">MEGRGSASIHLSTKAHILDRPIPKGKHEVNLSAFSFLFSEMVQYFQKRVQNISDLEKRLEDAGYNFGVRFVELIIYRERAGRRETRFLGMLQFLVSTCWKALFGKAADALERSTTNENEYMIHELDPITNKFISIPSDLGQLDCAAYVAGIVRGILTSSGFASNVTAHTVEADNTYGRRTVFLVKFESFVIKRERLLT</sequence>
<dbReference type="Gene3D" id="3.30.1380.20">
    <property type="entry name" value="Trafficking protein particle complex subunit 3"/>
    <property type="match status" value="1"/>
</dbReference>
<comment type="subunit">
    <text evidence="7">Part of the multisubunit TRAPP (transport protein particle) complex.</text>
</comment>
<keyword evidence="5 7" id="KW-0931">ER-Golgi transport</keyword>
<evidence type="ECO:0000256" key="1">
    <source>
        <dbReference type="ARBA" id="ARBA00004240"/>
    </source>
</evidence>
<dbReference type="PIRSF" id="PIRSF017479">
    <property type="entry name" value="TRAPP_I_complex_Trs31"/>
    <property type="match status" value="1"/>
</dbReference>
<dbReference type="CDD" id="cd14943">
    <property type="entry name" value="TRAPPC5_Trs31"/>
    <property type="match status" value="1"/>
</dbReference>
<keyword evidence="4 7" id="KW-0256">Endoplasmic reticulum</keyword>
<evidence type="ECO:0000256" key="5">
    <source>
        <dbReference type="ARBA" id="ARBA00022892"/>
    </source>
</evidence>
<accession>A0A024GJ22</accession>
<evidence type="ECO:0000256" key="4">
    <source>
        <dbReference type="ARBA" id="ARBA00022824"/>
    </source>
</evidence>
<dbReference type="FunFam" id="3.30.1380.20:FF:000002">
    <property type="entry name" value="Trafficking protein particle complex subunit"/>
    <property type="match status" value="1"/>
</dbReference>
<dbReference type="OrthoDB" id="10254842at2759"/>
<evidence type="ECO:0000256" key="3">
    <source>
        <dbReference type="ARBA" id="ARBA00022448"/>
    </source>
</evidence>
<dbReference type="InterPro" id="IPR016696">
    <property type="entry name" value="TRAPP-I_su5"/>
</dbReference>